<dbReference type="AlphaFoldDB" id="A0A2J6XAC0"/>
<evidence type="ECO:0000313" key="2">
    <source>
        <dbReference type="Proteomes" id="UP000243376"/>
    </source>
</evidence>
<evidence type="ECO:0000313" key="1">
    <source>
        <dbReference type="EMBL" id="PMP84543.1"/>
    </source>
</evidence>
<protein>
    <recommendedName>
        <fullName evidence="3">DUF2325 domain-containing protein</fullName>
    </recommendedName>
</protein>
<gene>
    <name evidence="1" type="ORF">C0184_03495</name>
</gene>
<accession>A0A2J6XAC0</accession>
<dbReference type="Proteomes" id="UP000243376">
    <property type="component" value="Unassembled WGS sequence"/>
</dbReference>
<comment type="caution">
    <text evidence="1">The sequence shown here is derived from an EMBL/GenBank/DDBJ whole genome shotgun (WGS) entry which is preliminary data.</text>
</comment>
<organism evidence="1 2">
    <name type="scientific">Chloroflexus aggregans</name>
    <dbReference type="NCBI Taxonomy" id="152260"/>
    <lineage>
        <taxon>Bacteria</taxon>
        <taxon>Bacillati</taxon>
        <taxon>Chloroflexota</taxon>
        <taxon>Chloroflexia</taxon>
        <taxon>Chloroflexales</taxon>
        <taxon>Chloroflexineae</taxon>
        <taxon>Chloroflexaceae</taxon>
        <taxon>Chloroflexus</taxon>
    </lineage>
</organism>
<evidence type="ECO:0008006" key="3">
    <source>
        <dbReference type="Google" id="ProtNLM"/>
    </source>
</evidence>
<dbReference type="EMBL" id="PNIQ01000231">
    <property type="protein sequence ID" value="PMP84543.1"/>
    <property type="molecule type" value="Genomic_DNA"/>
</dbReference>
<sequence length="509" mass="57265">MHNDSQLIAAITAIVTALQNQAQVDASLRHHLRVLGEALLAIADDASATAVSEPVQPDYDEPSASETVAGEEEVVAASALPQATLPRATEADVLRLIDHFSGKKTYLSPPTPIPKLVPNVVNEVEFLTSLSTCLFNKAAYIRQALDEPGSVPDKTEPCTEWIANQLTQTLTTQRDDWEVLAGSCEVAAIVVDTLSEIVDNPSFKKELKEGLSLAAEAQSALFGAVQRLRKTPDPTQLQLFEWLQRRTKQDGIYLARYMRRADQADPSQWQTRRAQGEEWRAALDQVIYRRRRQRKLLDKLRYQLDQVQLGDDEQWPKALQTIIALIDLGIPPSDRTLRRLLLPFRERLHTVSEEARQLAWVVRELDRAALTLPDGKEVSVIEEVRDNPLVKQVAGLLQNKSVVLIGGDERPQIKQMIEEEFKLRELIWCDTRPHHSYVFTEPFIARPEVVVVLLAIRWASHGLGAVKDFCDRYNKPLVRLPAGYSVSQVAYQIWEQASSRLRDSSGADE</sequence>
<proteinExistence type="predicted"/>
<reference evidence="1 2" key="1">
    <citation type="submission" date="2018-01" db="EMBL/GenBank/DDBJ databases">
        <title>Metagenomic assembled genomes from two thermal pools in the Uzon Caldera, Kamchatka, Russia.</title>
        <authorList>
            <person name="Wilkins L."/>
            <person name="Ettinger C."/>
        </authorList>
    </citation>
    <scope>NUCLEOTIDE SEQUENCE [LARGE SCALE GENOMIC DNA]</scope>
    <source>
        <strain evidence="1">ZAV-02</strain>
    </source>
</reference>
<name>A0A2J6XAC0_9CHLR</name>